<protein>
    <recommendedName>
        <fullName evidence="5">Lipoprotein</fullName>
    </recommendedName>
</protein>
<proteinExistence type="predicted"/>
<feature type="chain" id="PRO_5047513666" description="Lipoprotein" evidence="2">
    <location>
        <begin position="26"/>
        <end position="307"/>
    </location>
</feature>
<feature type="region of interest" description="Disordered" evidence="1">
    <location>
        <begin position="242"/>
        <end position="307"/>
    </location>
</feature>
<gene>
    <name evidence="3" type="ORF">GCM10010405_59320</name>
</gene>
<dbReference type="PROSITE" id="PS51257">
    <property type="entry name" value="PROKAR_LIPOPROTEIN"/>
    <property type="match status" value="1"/>
</dbReference>
<dbReference type="SUPFAM" id="SSF89392">
    <property type="entry name" value="Prokaryotic lipoproteins and lipoprotein localization factors"/>
    <property type="match status" value="1"/>
</dbReference>
<evidence type="ECO:0000313" key="4">
    <source>
        <dbReference type="Proteomes" id="UP001501638"/>
    </source>
</evidence>
<organism evidence="3 4">
    <name type="scientific">Streptomyces macrosporus</name>
    <dbReference type="NCBI Taxonomy" id="44032"/>
    <lineage>
        <taxon>Bacteria</taxon>
        <taxon>Bacillati</taxon>
        <taxon>Actinomycetota</taxon>
        <taxon>Actinomycetes</taxon>
        <taxon>Kitasatosporales</taxon>
        <taxon>Streptomycetaceae</taxon>
        <taxon>Streptomyces</taxon>
    </lineage>
</organism>
<evidence type="ECO:0008006" key="5">
    <source>
        <dbReference type="Google" id="ProtNLM"/>
    </source>
</evidence>
<accession>A0ABN3KQ79</accession>
<evidence type="ECO:0000313" key="3">
    <source>
        <dbReference type="EMBL" id="GAA2466918.1"/>
    </source>
</evidence>
<feature type="compositionally biased region" description="Basic and acidic residues" evidence="1">
    <location>
        <begin position="37"/>
        <end position="54"/>
    </location>
</feature>
<keyword evidence="2" id="KW-0732">Signal</keyword>
<feature type="signal peptide" evidence="2">
    <location>
        <begin position="1"/>
        <end position="25"/>
    </location>
</feature>
<dbReference type="Proteomes" id="UP001501638">
    <property type="component" value="Unassembled WGS sequence"/>
</dbReference>
<keyword evidence="4" id="KW-1185">Reference proteome</keyword>
<feature type="compositionally biased region" description="Basic and acidic residues" evidence="1">
    <location>
        <begin position="252"/>
        <end position="263"/>
    </location>
</feature>
<dbReference type="EMBL" id="BAAASZ010000052">
    <property type="protein sequence ID" value="GAA2466918.1"/>
    <property type="molecule type" value="Genomic_DNA"/>
</dbReference>
<dbReference type="Gene3D" id="2.50.20.20">
    <property type="match status" value="1"/>
</dbReference>
<feature type="region of interest" description="Disordered" evidence="1">
    <location>
        <begin position="30"/>
        <end position="54"/>
    </location>
</feature>
<dbReference type="InterPro" id="IPR029046">
    <property type="entry name" value="LolA/LolB/LppX"/>
</dbReference>
<evidence type="ECO:0000256" key="1">
    <source>
        <dbReference type="SAM" id="MobiDB-lite"/>
    </source>
</evidence>
<sequence>MARMSRGTRTGAMVAAGLLAGTALVGCGTDGGGENRSTADRVQEGSARAEGREDAAEVVRTAHEKTVAAETAKMTLRLHAASGGQERTVTGSGSIDLADGTSDLTIRVGGETIRQRVVDQALYQKLPESLRDRVSDGKPWIRIDLREAAGRIEGVNGVRISDPARAVDYARALSDDDATRIGRERIDGVDTTHYRVTVDVEDLAGEDTAQGERLRRQLGESLPMDLWLDDRDRIRRQQFEIEAKGAGGPSAESREPGEPDRTRSAAVRTVLEFHDFGTPVDVSAPPAGQTTDVTDRFVRPSGESPAG</sequence>
<evidence type="ECO:0000256" key="2">
    <source>
        <dbReference type="SAM" id="SignalP"/>
    </source>
</evidence>
<comment type="caution">
    <text evidence="3">The sequence shown here is derived from an EMBL/GenBank/DDBJ whole genome shotgun (WGS) entry which is preliminary data.</text>
</comment>
<reference evidence="3 4" key="1">
    <citation type="journal article" date="2019" name="Int. J. Syst. Evol. Microbiol.">
        <title>The Global Catalogue of Microorganisms (GCM) 10K type strain sequencing project: providing services to taxonomists for standard genome sequencing and annotation.</title>
        <authorList>
            <consortium name="The Broad Institute Genomics Platform"/>
            <consortium name="The Broad Institute Genome Sequencing Center for Infectious Disease"/>
            <person name="Wu L."/>
            <person name="Ma J."/>
        </authorList>
    </citation>
    <scope>NUCLEOTIDE SEQUENCE [LARGE SCALE GENOMIC DNA]</scope>
    <source>
        <strain evidence="3 4">JCM 6305</strain>
    </source>
</reference>
<name>A0ABN3KQ79_9ACTN</name>